<keyword evidence="3" id="KW-1185">Reference proteome</keyword>
<comment type="caution">
    <text evidence="2">The sequence shown here is derived from an EMBL/GenBank/DDBJ whole genome shotgun (WGS) entry which is preliminary data.</text>
</comment>
<feature type="compositionally biased region" description="Basic residues" evidence="1">
    <location>
        <begin position="10"/>
        <end position="28"/>
    </location>
</feature>
<gene>
    <name evidence="2" type="ORF">GOP47_0025322</name>
</gene>
<sequence length="89" mass="10402">MVSNRLVKDKNHHHGHHHHHQKSHHPHIHRLPRLPHRLHRLLLHCQINLLFIKLPSLFIIEVGECDIAAPAFLAYSPLSPSHYVLDQSL</sequence>
<organism evidence="2 3">
    <name type="scientific">Adiantum capillus-veneris</name>
    <name type="common">Maidenhair fern</name>
    <dbReference type="NCBI Taxonomy" id="13818"/>
    <lineage>
        <taxon>Eukaryota</taxon>
        <taxon>Viridiplantae</taxon>
        <taxon>Streptophyta</taxon>
        <taxon>Embryophyta</taxon>
        <taxon>Tracheophyta</taxon>
        <taxon>Polypodiopsida</taxon>
        <taxon>Polypodiidae</taxon>
        <taxon>Polypodiales</taxon>
        <taxon>Pteridineae</taxon>
        <taxon>Pteridaceae</taxon>
        <taxon>Vittarioideae</taxon>
        <taxon>Adiantum</taxon>
    </lineage>
</organism>
<dbReference type="AlphaFoldDB" id="A0A9D4Z280"/>
<proteinExistence type="predicted"/>
<reference evidence="2" key="1">
    <citation type="submission" date="2021-01" db="EMBL/GenBank/DDBJ databases">
        <title>Adiantum capillus-veneris genome.</title>
        <authorList>
            <person name="Fang Y."/>
            <person name="Liao Q."/>
        </authorList>
    </citation>
    <scope>NUCLEOTIDE SEQUENCE</scope>
    <source>
        <strain evidence="2">H3</strain>
        <tissue evidence="2">Leaf</tissue>
    </source>
</reference>
<evidence type="ECO:0000256" key="1">
    <source>
        <dbReference type="SAM" id="MobiDB-lite"/>
    </source>
</evidence>
<dbReference type="EMBL" id="JABFUD020000025">
    <property type="protein sequence ID" value="KAI5059003.1"/>
    <property type="molecule type" value="Genomic_DNA"/>
</dbReference>
<evidence type="ECO:0000313" key="3">
    <source>
        <dbReference type="Proteomes" id="UP000886520"/>
    </source>
</evidence>
<evidence type="ECO:0000313" key="2">
    <source>
        <dbReference type="EMBL" id="KAI5059003.1"/>
    </source>
</evidence>
<dbReference type="Proteomes" id="UP000886520">
    <property type="component" value="Chromosome 25"/>
</dbReference>
<accession>A0A9D4Z280</accession>
<feature type="region of interest" description="Disordered" evidence="1">
    <location>
        <begin position="1"/>
        <end position="28"/>
    </location>
</feature>
<protein>
    <submittedName>
        <fullName evidence="2">Uncharacterized protein</fullName>
    </submittedName>
</protein>
<name>A0A9D4Z280_ADICA</name>